<evidence type="ECO:0000256" key="1">
    <source>
        <dbReference type="ARBA" id="ARBA00004167"/>
    </source>
</evidence>
<dbReference type="Proteomes" id="UP000054314">
    <property type="component" value="Unassembled WGS sequence"/>
</dbReference>
<dbReference type="InterPro" id="IPR000983">
    <property type="entry name" value="Bac_GSPG_pilin"/>
</dbReference>
<proteinExistence type="predicted"/>
<dbReference type="PRINTS" id="PR00813">
    <property type="entry name" value="BCTERIALGSPG"/>
</dbReference>
<dbReference type="AlphaFoldDB" id="A0A0A0C267"/>
<name>A0A0A0C267_9CELL</name>
<protein>
    <submittedName>
        <fullName evidence="7">Secretion protein</fullName>
    </submittedName>
</protein>
<dbReference type="GO" id="GO:0015627">
    <property type="term" value="C:type II protein secretion system complex"/>
    <property type="evidence" value="ECO:0007669"/>
    <property type="project" value="InterPro"/>
</dbReference>
<dbReference type="SUPFAM" id="SSF54523">
    <property type="entry name" value="Pili subunits"/>
    <property type="match status" value="1"/>
</dbReference>
<dbReference type="PANTHER" id="PTHR30093">
    <property type="entry name" value="GENERAL SECRETION PATHWAY PROTEIN G"/>
    <property type="match status" value="1"/>
</dbReference>
<reference evidence="7 8" key="1">
    <citation type="submission" date="2013-08" db="EMBL/GenBank/DDBJ databases">
        <title>Genome sequencing of Cellulomonas bogoriensis 69B4.</title>
        <authorList>
            <person name="Chen F."/>
            <person name="Li Y."/>
            <person name="Wang G."/>
        </authorList>
    </citation>
    <scope>NUCLEOTIDE SEQUENCE [LARGE SCALE GENOMIC DNA]</scope>
    <source>
        <strain evidence="7 8">69B4</strain>
    </source>
</reference>
<dbReference type="Pfam" id="PF07963">
    <property type="entry name" value="N_methyl"/>
    <property type="match status" value="1"/>
</dbReference>
<feature type="transmembrane region" description="Helical" evidence="6">
    <location>
        <begin position="21"/>
        <end position="40"/>
    </location>
</feature>
<evidence type="ECO:0000313" key="7">
    <source>
        <dbReference type="EMBL" id="KGM14261.1"/>
    </source>
</evidence>
<evidence type="ECO:0000256" key="5">
    <source>
        <dbReference type="ARBA" id="ARBA00023136"/>
    </source>
</evidence>
<dbReference type="PROSITE" id="PS00409">
    <property type="entry name" value="PROKAR_NTER_METHYL"/>
    <property type="match status" value="1"/>
</dbReference>
<keyword evidence="4 6" id="KW-1133">Transmembrane helix</keyword>
<keyword evidence="2" id="KW-0488">Methylation</keyword>
<gene>
    <name evidence="7" type="ORF">N869_00755</name>
</gene>
<accession>A0A0A0C267</accession>
<dbReference type="Gene3D" id="3.30.700.10">
    <property type="entry name" value="Glycoprotein, Type 4 Pilin"/>
    <property type="match status" value="1"/>
</dbReference>
<keyword evidence="8" id="KW-1185">Reference proteome</keyword>
<evidence type="ECO:0000313" key="8">
    <source>
        <dbReference type="Proteomes" id="UP000054314"/>
    </source>
</evidence>
<evidence type="ECO:0000256" key="2">
    <source>
        <dbReference type="ARBA" id="ARBA00022481"/>
    </source>
</evidence>
<dbReference type="PANTHER" id="PTHR30093:SF44">
    <property type="entry name" value="TYPE II SECRETION SYSTEM CORE PROTEIN G"/>
    <property type="match status" value="1"/>
</dbReference>
<dbReference type="InterPro" id="IPR012902">
    <property type="entry name" value="N_methyl_site"/>
</dbReference>
<dbReference type="InterPro" id="IPR045584">
    <property type="entry name" value="Pilin-like"/>
</dbReference>
<keyword evidence="5 6" id="KW-0472">Membrane</keyword>
<organism evidence="7 8">
    <name type="scientific">Cellulomonas bogoriensis 69B4 = DSM 16987</name>
    <dbReference type="NCBI Taxonomy" id="1386082"/>
    <lineage>
        <taxon>Bacteria</taxon>
        <taxon>Bacillati</taxon>
        <taxon>Actinomycetota</taxon>
        <taxon>Actinomycetes</taxon>
        <taxon>Micrococcales</taxon>
        <taxon>Cellulomonadaceae</taxon>
        <taxon>Cellulomonas</taxon>
    </lineage>
</organism>
<keyword evidence="3 6" id="KW-0812">Transmembrane</keyword>
<evidence type="ECO:0000256" key="3">
    <source>
        <dbReference type="ARBA" id="ARBA00022692"/>
    </source>
</evidence>
<sequence>MIARMHKTMEEKDRGFTLIELLVVIIIIGILAAIAIPAFLNQRQNAWASQVESDVRNAAIAAESYAVNNNGSYSGLPSETTASEWSDAGFNTTQDVTVTANVASDGNSFTLVGTHTSLDSGSRTFTYDSTTGVTTDSANP</sequence>
<comment type="subcellular location">
    <subcellularLocation>
        <location evidence="1">Membrane</location>
        <topology evidence="1">Single-pass membrane protein</topology>
    </subcellularLocation>
</comment>
<dbReference type="NCBIfam" id="TIGR02532">
    <property type="entry name" value="IV_pilin_GFxxxE"/>
    <property type="match status" value="1"/>
</dbReference>
<dbReference type="EMBL" id="AXCZ01000008">
    <property type="protein sequence ID" value="KGM14261.1"/>
    <property type="molecule type" value="Genomic_DNA"/>
</dbReference>
<dbReference type="RefSeq" id="WP_052104852.1">
    <property type="nucleotide sequence ID" value="NZ_AXCZ01000008.1"/>
</dbReference>
<dbReference type="GO" id="GO:0015628">
    <property type="term" value="P:protein secretion by the type II secretion system"/>
    <property type="evidence" value="ECO:0007669"/>
    <property type="project" value="InterPro"/>
</dbReference>
<comment type="caution">
    <text evidence="7">The sequence shown here is derived from an EMBL/GenBank/DDBJ whole genome shotgun (WGS) entry which is preliminary data.</text>
</comment>
<dbReference type="GO" id="GO:0016020">
    <property type="term" value="C:membrane"/>
    <property type="evidence" value="ECO:0007669"/>
    <property type="project" value="UniProtKB-SubCell"/>
</dbReference>
<evidence type="ECO:0000256" key="6">
    <source>
        <dbReference type="SAM" id="Phobius"/>
    </source>
</evidence>
<evidence type="ECO:0000256" key="4">
    <source>
        <dbReference type="ARBA" id="ARBA00022989"/>
    </source>
</evidence>